<organism evidence="1">
    <name type="scientific">bioreactor metagenome</name>
    <dbReference type="NCBI Taxonomy" id="1076179"/>
    <lineage>
        <taxon>unclassified sequences</taxon>
        <taxon>metagenomes</taxon>
        <taxon>ecological metagenomes</taxon>
    </lineage>
</organism>
<protein>
    <submittedName>
        <fullName evidence="1">Uncharacterized protein</fullName>
    </submittedName>
</protein>
<reference evidence="1" key="1">
    <citation type="submission" date="2019-08" db="EMBL/GenBank/DDBJ databases">
        <authorList>
            <person name="Kucharzyk K."/>
            <person name="Murdoch R.W."/>
            <person name="Higgins S."/>
            <person name="Loffler F."/>
        </authorList>
    </citation>
    <scope>NUCLEOTIDE SEQUENCE</scope>
</reference>
<evidence type="ECO:0000313" key="1">
    <source>
        <dbReference type="EMBL" id="MPM26085.1"/>
    </source>
</evidence>
<proteinExistence type="predicted"/>
<gene>
    <name evidence="1" type="ORF">SDC9_72586</name>
</gene>
<accession>A0A644YC10</accession>
<dbReference type="EMBL" id="VSSQ01004646">
    <property type="protein sequence ID" value="MPM26085.1"/>
    <property type="molecule type" value="Genomic_DNA"/>
</dbReference>
<comment type="caution">
    <text evidence="1">The sequence shown here is derived from an EMBL/GenBank/DDBJ whole genome shotgun (WGS) entry which is preliminary data.</text>
</comment>
<sequence>MIAAGTCMTGLFGFLKIRQAVSGRLRERENLKKADAAALRVSGCG</sequence>
<dbReference type="AlphaFoldDB" id="A0A644YC10"/>
<name>A0A644YC10_9ZZZZ</name>